<comment type="caution">
    <text evidence="1">The sequence shown here is derived from an EMBL/GenBank/DDBJ whole genome shotgun (WGS) entry which is preliminary data.</text>
</comment>
<name>A0A426ZEI8_ENSVE</name>
<proteinExistence type="predicted"/>
<organism evidence="1 2">
    <name type="scientific">Ensete ventricosum</name>
    <name type="common">Abyssinian banana</name>
    <name type="synonym">Musa ensete</name>
    <dbReference type="NCBI Taxonomy" id="4639"/>
    <lineage>
        <taxon>Eukaryota</taxon>
        <taxon>Viridiplantae</taxon>
        <taxon>Streptophyta</taxon>
        <taxon>Embryophyta</taxon>
        <taxon>Tracheophyta</taxon>
        <taxon>Spermatophyta</taxon>
        <taxon>Magnoliopsida</taxon>
        <taxon>Liliopsida</taxon>
        <taxon>Zingiberales</taxon>
        <taxon>Musaceae</taxon>
        <taxon>Ensete</taxon>
    </lineage>
</organism>
<evidence type="ECO:0000313" key="2">
    <source>
        <dbReference type="Proteomes" id="UP000287651"/>
    </source>
</evidence>
<protein>
    <submittedName>
        <fullName evidence="1">Uncharacterized protein</fullName>
    </submittedName>
</protein>
<accession>A0A426ZEI8</accession>
<dbReference type="AlphaFoldDB" id="A0A426ZEI8"/>
<evidence type="ECO:0000313" key="1">
    <source>
        <dbReference type="EMBL" id="RRT62408.1"/>
    </source>
</evidence>
<dbReference type="EMBL" id="AMZH03006999">
    <property type="protein sequence ID" value="RRT62408.1"/>
    <property type="molecule type" value="Genomic_DNA"/>
</dbReference>
<gene>
    <name evidence="1" type="ORF">B296_00033619</name>
</gene>
<reference evidence="1 2" key="1">
    <citation type="journal article" date="2014" name="Agronomy (Basel)">
        <title>A Draft Genome Sequence for Ensete ventricosum, the Drought-Tolerant Tree Against Hunger.</title>
        <authorList>
            <person name="Harrison J."/>
            <person name="Moore K.A."/>
            <person name="Paszkiewicz K."/>
            <person name="Jones T."/>
            <person name="Grant M."/>
            <person name="Ambacheew D."/>
            <person name="Muzemil S."/>
            <person name="Studholme D.J."/>
        </authorList>
    </citation>
    <scope>NUCLEOTIDE SEQUENCE [LARGE SCALE GENOMIC DNA]</scope>
</reference>
<dbReference type="Proteomes" id="UP000287651">
    <property type="component" value="Unassembled WGS sequence"/>
</dbReference>
<sequence length="145" mass="16916">MSFHGVKDEGSFKTHAPYLREAFDGGTKVTQLAKAKLGSKDFGTKHEDAKWQDKERKQCKPYNMMAKVMYESCNLSSHRPRETARRTQRCWSRWSKRVRKRRVQRDSTTQNQVSVRIEVNSKECHDVVKADLPITKKGKQMRDNG</sequence>